<evidence type="ECO:0000256" key="2">
    <source>
        <dbReference type="ARBA" id="ARBA00022741"/>
    </source>
</evidence>
<evidence type="ECO:0000313" key="6">
    <source>
        <dbReference type="Proteomes" id="UP000621266"/>
    </source>
</evidence>
<dbReference type="RefSeq" id="WP_098751835.1">
    <property type="nucleotide sequence ID" value="NZ_WHPN01000207.1"/>
</dbReference>
<dbReference type="InterPro" id="IPR052705">
    <property type="entry name" value="Gliding_Motility_GTPase"/>
</dbReference>
<dbReference type="EMBL" id="WHPN01000207">
    <property type="protein sequence ID" value="KAF4409524.1"/>
    <property type="molecule type" value="Genomic_DNA"/>
</dbReference>
<dbReference type="CDD" id="cd00882">
    <property type="entry name" value="Ras_like_GTPase"/>
    <property type="match status" value="1"/>
</dbReference>
<keyword evidence="4" id="KW-0342">GTP-binding</keyword>
<sequence>MDSRTSSEHPSYLASGVARPVKVVVLGPFGVGKTTLVGTVSEIRPLTTEEQMTEAGQHIDDLRGLESKTTTTVAMDFGRLTLTEEMVLYLFGVPGQDRFAPMTKDLMEGALGGVVLVDTQRISESHGAMDLLEKAGLGYVVAVNHFPGTPRYAEEELREALDLEPTTPLLYCDVRQHGSAMAPLIDLVKHLIRRARLLEDSP</sequence>
<evidence type="ECO:0000256" key="1">
    <source>
        <dbReference type="ARBA" id="ARBA00005290"/>
    </source>
</evidence>
<dbReference type="Pfam" id="PF03029">
    <property type="entry name" value="ATP_bind_1"/>
    <property type="match status" value="1"/>
</dbReference>
<protein>
    <submittedName>
        <fullName evidence="5">ATP/GTP-binding protein</fullName>
    </submittedName>
</protein>
<keyword evidence="3" id="KW-0378">Hydrolase</keyword>
<name>A0ABQ7FKM9_9ACTN</name>
<proteinExistence type="inferred from homology"/>
<dbReference type="PANTHER" id="PTHR42708:SF1">
    <property type="entry name" value="GLIDING MOTILITY PROTEIN MGLA"/>
    <property type="match status" value="1"/>
</dbReference>
<comment type="similarity">
    <text evidence="1">Belongs to the GPN-loop GTPase family.</text>
</comment>
<gene>
    <name evidence="5" type="ORF">GCU69_08490</name>
</gene>
<dbReference type="Proteomes" id="UP000621266">
    <property type="component" value="Unassembled WGS sequence"/>
</dbReference>
<comment type="caution">
    <text evidence="5">The sequence shown here is derived from an EMBL/GenBank/DDBJ whole genome shotgun (WGS) entry which is preliminary data.</text>
</comment>
<dbReference type="InterPro" id="IPR027417">
    <property type="entry name" value="P-loop_NTPase"/>
</dbReference>
<organism evidence="5 6">
    <name type="scientific">Streptomyces lycii</name>
    <dbReference type="NCBI Taxonomy" id="2654337"/>
    <lineage>
        <taxon>Bacteria</taxon>
        <taxon>Bacillati</taxon>
        <taxon>Actinomycetota</taxon>
        <taxon>Actinomycetes</taxon>
        <taxon>Kitasatosporales</taxon>
        <taxon>Streptomycetaceae</taxon>
        <taxon>Streptomyces</taxon>
    </lineage>
</organism>
<keyword evidence="6" id="KW-1185">Reference proteome</keyword>
<dbReference type="InterPro" id="IPR004130">
    <property type="entry name" value="Gpn"/>
</dbReference>
<keyword evidence="2" id="KW-0547">Nucleotide-binding</keyword>
<dbReference type="Gene3D" id="3.40.50.300">
    <property type="entry name" value="P-loop containing nucleotide triphosphate hydrolases"/>
    <property type="match status" value="1"/>
</dbReference>
<accession>A0ABQ7FKM9</accession>
<evidence type="ECO:0000313" key="5">
    <source>
        <dbReference type="EMBL" id="KAF4409524.1"/>
    </source>
</evidence>
<dbReference type="PANTHER" id="PTHR42708">
    <property type="entry name" value="ATP/GTP-BINDING PROTEIN-RELATED"/>
    <property type="match status" value="1"/>
</dbReference>
<reference evidence="5 6" key="1">
    <citation type="submission" date="2019-10" db="EMBL/GenBank/DDBJ databases">
        <title>Streptomyces tenebrisbrunneis sp.nov., an endogenous actinomycete isolated from of Lycium ruthenicum.</title>
        <authorList>
            <person name="Ma L."/>
        </authorList>
    </citation>
    <scope>NUCLEOTIDE SEQUENCE [LARGE SCALE GENOMIC DNA]</scope>
    <source>
        <strain evidence="5 6">TRM 66187</strain>
    </source>
</reference>
<evidence type="ECO:0000256" key="3">
    <source>
        <dbReference type="ARBA" id="ARBA00022801"/>
    </source>
</evidence>
<dbReference type="SUPFAM" id="SSF52540">
    <property type="entry name" value="P-loop containing nucleoside triphosphate hydrolases"/>
    <property type="match status" value="1"/>
</dbReference>
<evidence type="ECO:0000256" key="4">
    <source>
        <dbReference type="ARBA" id="ARBA00023134"/>
    </source>
</evidence>